<feature type="compositionally biased region" description="Pro residues" evidence="5">
    <location>
        <begin position="1"/>
        <end position="13"/>
    </location>
</feature>
<evidence type="ECO:0000256" key="2">
    <source>
        <dbReference type="ARBA" id="ARBA00022448"/>
    </source>
</evidence>
<dbReference type="InterPro" id="IPR003439">
    <property type="entry name" value="ABC_transporter-like_ATP-bd"/>
</dbReference>
<keyword evidence="2" id="KW-0813">Transport</keyword>
<sequence length="423" mass="43759">MPPEETTPSPPRSSPDEPGRPGQSPPRATTDQPHRPDPSPAPVAREPRWHAPAEAATAPVGAQSQASAHPQASAGSASIPNPTAPSTDHAGSPTHAPTSSATAGIEVVDVRRAFGSVQAVRSMTFTAAPGSVTALIGPNGAGKTTLLLMLASLLAPDAGSIRIGGVDPIADPRVARRVLGWMPDVLGTWRTLSPRVVLRMMGRLHGMPTHVARARADELVAVVGLEQLADRPSRVLSRGQQQRLGLARALVHRPRVLLLDEPAAGLDPASRVQLRGLLRDLATDGCTVLVSSHDLGELDEVADASVFVEAGEAVSGDRLASARGSSTTWRIRSLDPAALSLALGRIGVAIDRIRVEGPSTTVVIDADAHAADLLARLVAAGVPIVHFAPTVGDIERTFLGLSGQTGAPGLPAPGRVQQRGGVR</sequence>
<name>A0ABN3AWC9_9MICO</name>
<feature type="domain" description="ABC transporter" evidence="6">
    <location>
        <begin position="105"/>
        <end position="335"/>
    </location>
</feature>
<keyword evidence="8" id="KW-1185">Reference proteome</keyword>
<evidence type="ECO:0000256" key="4">
    <source>
        <dbReference type="ARBA" id="ARBA00022840"/>
    </source>
</evidence>
<evidence type="ECO:0000313" key="7">
    <source>
        <dbReference type="EMBL" id="GAA2175396.1"/>
    </source>
</evidence>
<dbReference type="PROSITE" id="PS50893">
    <property type="entry name" value="ABC_TRANSPORTER_2"/>
    <property type="match status" value="1"/>
</dbReference>
<evidence type="ECO:0000256" key="1">
    <source>
        <dbReference type="ARBA" id="ARBA00005417"/>
    </source>
</evidence>
<keyword evidence="4 7" id="KW-0067">ATP-binding</keyword>
<evidence type="ECO:0000313" key="8">
    <source>
        <dbReference type="Proteomes" id="UP001501599"/>
    </source>
</evidence>
<proteinExistence type="inferred from homology"/>
<dbReference type="Pfam" id="PF00005">
    <property type="entry name" value="ABC_tran"/>
    <property type="match status" value="1"/>
</dbReference>
<dbReference type="PANTHER" id="PTHR43335:SF11">
    <property type="entry name" value="ABC TRANSPORTER RELATED"/>
    <property type="match status" value="1"/>
</dbReference>
<protein>
    <submittedName>
        <fullName evidence="7">ABC transporter ATP-binding protein</fullName>
    </submittedName>
</protein>
<dbReference type="Gene3D" id="3.40.50.300">
    <property type="entry name" value="P-loop containing nucleotide triphosphate hydrolases"/>
    <property type="match status" value="1"/>
</dbReference>
<dbReference type="EMBL" id="BAAAQT010000008">
    <property type="protein sequence ID" value="GAA2175396.1"/>
    <property type="molecule type" value="Genomic_DNA"/>
</dbReference>
<feature type="region of interest" description="Disordered" evidence="5">
    <location>
        <begin position="1"/>
        <end position="103"/>
    </location>
</feature>
<evidence type="ECO:0000256" key="3">
    <source>
        <dbReference type="ARBA" id="ARBA00022741"/>
    </source>
</evidence>
<reference evidence="7 8" key="1">
    <citation type="journal article" date="2019" name="Int. J. Syst. Evol. Microbiol.">
        <title>The Global Catalogue of Microorganisms (GCM) 10K type strain sequencing project: providing services to taxonomists for standard genome sequencing and annotation.</title>
        <authorList>
            <consortium name="The Broad Institute Genomics Platform"/>
            <consortium name="The Broad Institute Genome Sequencing Center for Infectious Disease"/>
            <person name="Wu L."/>
            <person name="Ma J."/>
        </authorList>
    </citation>
    <scope>NUCLEOTIDE SEQUENCE [LARGE SCALE GENOMIC DNA]</scope>
    <source>
        <strain evidence="7 8">JCM 16026</strain>
    </source>
</reference>
<dbReference type="PANTHER" id="PTHR43335">
    <property type="entry name" value="ABC TRANSPORTER, ATP-BINDING PROTEIN"/>
    <property type="match status" value="1"/>
</dbReference>
<dbReference type="RefSeq" id="WP_344344176.1">
    <property type="nucleotide sequence ID" value="NZ_BAAAQT010000008.1"/>
</dbReference>
<dbReference type="GO" id="GO:0005524">
    <property type="term" value="F:ATP binding"/>
    <property type="evidence" value="ECO:0007669"/>
    <property type="project" value="UniProtKB-KW"/>
</dbReference>
<comment type="caution">
    <text evidence="7">The sequence shown here is derived from an EMBL/GenBank/DDBJ whole genome shotgun (WGS) entry which is preliminary data.</text>
</comment>
<accession>A0ABN3AWC9</accession>
<comment type="similarity">
    <text evidence="1">Belongs to the ABC transporter superfamily.</text>
</comment>
<gene>
    <name evidence="7" type="ORF">GCM10009846_25130</name>
</gene>
<organism evidence="7 8">
    <name type="scientific">Agrococcus versicolor</name>
    <dbReference type="NCBI Taxonomy" id="501482"/>
    <lineage>
        <taxon>Bacteria</taxon>
        <taxon>Bacillati</taxon>
        <taxon>Actinomycetota</taxon>
        <taxon>Actinomycetes</taxon>
        <taxon>Micrococcales</taxon>
        <taxon>Microbacteriaceae</taxon>
        <taxon>Agrococcus</taxon>
    </lineage>
</organism>
<dbReference type="Proteomes" id="UP001501599">
    <property type="component" value="Unassembled WGS sequence"/>
</dbReference>
<keyword evidence="3" id="KW-0547">Nucleotide-binding</keyword>
<evidence type="ECO:0000256" key="5">
    <source>
        <dbReference type="SAM" id="MobiDB-lite"/>
    </source>
</evidence>
<feature type="compositionally biased region" description="Low complexity" evidence="5">
    <location>
        <begin position="52"/>
        <end position="78"/>
    </location>
</feature>
<dbReference type="InterPro" id="IPR027417">
    <property type="entry name" value="P-loop_NTPase"/>
</dbReference>
<evidence type="ECO:0000259" key="6">
    <source>
        <dbReference type="PROSITE" id="PS50893"/>
    </source>
</evidence>
<dbReference type="SUPFAM" id="SSF52540">
    <property type="entry name" value="P-loop containing nucleoside triphosphate hydrolases"/>
    <property type="match status" value="1"/>
</dbReference>
<dbReference type="InterPro" id="IPR003593">
    <property type="entry name" value="AAA+_ATPase"/>
</dbReference>
<dbReference type="SMART" id="SM00382">
    <property type="entry name" value="AAA"/>
    <property type="match status" value="1"/>
</dbReference>